<feature type="transmembrane region" description="Helical" evidence="10">
    <location>
        <begin position="262"/>
        <end position="282"/>
    </location>
</feature>
<feature type="transmembrane region" description="Helical" evidence="10">
    <location>
        <begin position="111"/>
        <end position="136"/>
    </location>
</feature>
<keyword evidence="8 10" id="KW-0472">Membrane</keyword>
<comment type="subcellular location">
    <subcellularLocation>
        <location evidence="1">Cell membrane</location>
        <topology evidence="1">Multi-pass membrane protein</topology>
    </subcellularLocation>
</comment>
<dbReference type="InterPro" id="IPR018422">
    <property type="entry name" value="Cation/H_exchanger_CPA1"/>
</dbReference>
<evidence type="ECO:0000256" key="1">
    <source>
        <dbReference type="ARBA" id="ARBA00004651"/>
    </source>
</evidence>
<proteinExistence type="predicted"/>
<evidence type="ECO:0000256" key="9">
    <source>
        <dbReference type="ARBA" id="ARBA00023201"/>
    </source>
</evidence>
<keyword evidence="2" id="KW-0813">Transport</keyword>
<feature type="transmembrane region" description="Helical" evidence="10">
    <location>
        <begin position="302"/>
        <end position="324"/>
    </location>
</feature>
<evidence type="ECO:0000256" key="8">
    <source>
        <dbReference type="ARBA" id="ARBA00023136"/>
    </source>
</evidence>
<feature type="transmembrane region" description="Helical" evidence="10">
    <location>
        <begin position="83"/>
        <end position="105"/>
    </location>
</feature>
<dbReference type="PANTHER" id="PTHR10110:SF86">
    <property type="entry name" value="SODIUM_HYDROGEN EXCHANGER 7"/>
    <property type="match status" value="1"/>
</dbReference>
<dbReference type="Proteomes" id="UP000244913">
    <property type="component" value="Unassembled WGS sequence"/>
</dbReference>
<dbReference type="GO" id="GO:0051453">
    <property type="term" value="P:regulation of intracellular pH"/>
    <property type="evidence" value="ECO:0007669"/>
    <property type="project" value="TreeGrafter"/>
</dbReference>
<keyword evidence="9" id="KW-0739">Sodium transport</keyword>
<keyword evidence="6" id="KW-0915">Sodium</keyword>
<dbReference type="GO" id="GO:0015386">
    <property type="term" value="F:potassium:proton antiporter activity"/>
    <property type="evidence" value="ECO:0007669"/>
    <property type="project" value="TreeGrafter"/>
</dbReference>
<evidence type="ECO:0000259" key="11">
    <source>
        <dbReference type="Pfam" id="PF00999"/>
    </source>
</evidence>
<dbReference type="InterPro" id="IPR006153">
    <property type="entry name" value="Cation/H_exchanger_TM"/>
</dbReference>
<dbReference type="AlphaFoldDB" id="A0A2T9JM51"/>
<organism evidence="12 13">
    <name type="scientific">Caulobacter radicis</name>
    <dbReference type="NCBI Taxonomy" id="2172650"/>
    <lineage>
        <taxon>Bacteria</taxon>
        <taxon>Pseudomonadati</taxon>
        <taxon>Pseudomonadota</taxon>
        <taxon>Alphaproteobacteria</taxon>
        <taxon>Caulobacterales</taxon>
        <taxon>Caulobacteraceae</taxon>
        <taxon>Caulobacter</taxon>
    </lineage>
</organism>
<keyword evidence="13" id="KW-1185">Reference proteome</keyword>
<name>A0A2T9JM51_9CAUL</name>
<evidence type="ECO:0000313" key="12">
    <source>
        <dbReference type="EMBL" id="PVM84775.1"/>
    </source>
</evidence>
<gene>
    <name evidence="12" type="ORF">DDF65_08005</name>
</gene>
<feature type="domain" description="Cation/H+ exchanger transmembrane" evidence="11">
    <location>
        <begin position="12"/>
        <end position="403"/>
    </location>
</feature>
<keyword evidence="7" id="KW-0406">Ion transport</keyword>
<dbReference type="GO" id="GO:0005886">
    <property type="term" value="C:plasma membrane"/>
    <property type="evidence" value="ECO:0007669"/>
    <property type="project" value="UniProtKB-SubCell"/>
</dbReference>
<evidence type="ECO:0000256" key="10">
    <source>
        <dbReference type="SAM" id="Phobius"/>
    </source>
</evidence>
<feature type="transmembrane region" description="Helical" evidence="10">
    <location>
        <begin position="345"/>
        <end position="366"/>
    </location>
</feature>
<reference evidence="12 13" key="1">
    <citation type="submission" date="2018-04" db="EMBL/GenBank/DDBJ databases">
        <title>The genome sequence of Caulobacter sp. 736.</title>
        <authorList>
            <person name="Gao J."/>
            <person name="Sun J."/>
        </authorList>
    </citation>
    <scope>NUCLEOTIDE SEQUENCE [LARGE SCALE GENOMIC DNA]</scope>
    <source>
        <strain evidence="12 13">736</strain>
    </source>
</reference>
<keyword evidence="3" id="KW-1003">Cell membrane</keyword>
<sequence length="509" mass="53789">MPVFEWILVLLLGAVALSALARKLGVPYPALLAVGGAMVALTPGSPRLSLDPELILALFVAPVLLDAAYDASWRDLKDNWRPVTSLVLAAVGLTTLGVALVVHALVPAMPWAAAIVLGAIVAPPDAVAALAVLRAIHPPHRILKVLEGESLLNDASALLIYKVAVAASVGGFSLTHAAPTFAGVAVGSVIAGLGLARLSHPVLAMIQDPPSSVIVQFVTTFGVWIAAEHLGLSGVITIVCYGLASAWRPGEPMSPRLRIPSFAVWETATLVLNVLAFTLIGLQLGPILETLTPARRLDYLGVALAVLATVIGVRIAWVMSYNSAIRLKNRLFGARLARRGMAIPTARGGLLVSWCGMRGIVSLAAALGLPQDFPFRDLILLTAFTVVLGTLVIQGLTLKPLLSALKLDPEDPVPGELKLAQERALEAALAAIQGETEPWADGLRREYAAALARTRAGAAPGDSMENLLRQRMVAASRAAIAQLRRQGQIGDDAFRQLEEEYDWLELSAR</sequence>
<dbReference type="PANTHER" id="PTHR10110">
    <property type="entry name" value="SODIUM/HYDROGEN EXCHANGER"/>
    <property type="match status" value="1"/>
</dbReference>
<keyword evidence="4 10" id="KW-0812">Transmembrane</keyword>
<dbReference type="GO" id="GO:0098719">
    <property type="term" value="P:sodium ion import across plasma membrane"/>
    <property type="evidence" value="ECO:0007669"/>
    <property type="project" value="TreeGrafter"/>
</dbReference>
<dbReference type="RefSeq" id="WP_116566224.1">
    <property type="nucleotide sequence ID" value="NZ_QDKP01000024.1"/>
</dbReference>
<evidence type="ECO:0000256" key="2">
    <source>
        <dbReference type="ARBA" id="ARBA00022448"/>
    </source>
</evidence>
<accession>A0A2T9JM51</accession>
<feature type="transmembrane region" description="Helical" evidence="10">
    <location>
        <begin position="180"/>
        <end position="198"/>
    </location>
</feature>
<feature type="transmembrane region" description="Helical" evidence="10">
    <location>
        <begin position="378"/>
        <end position="398"/>
    </location>
</feature>
<dbReference type="GO" id="GO:0015385">
    <property type="term" value="F:sodium:proton antiporter activity"/>
    <property type="evidence" value="ECO:0007669"/>
    <property type="project" value="InterPro"/>
</dbReference>
<feature type="transmembrane region" description="Helical" evidence="10">
    <location>
        <begin position="54"/>
        <end position="71"/>
    </location>
</feature>
<comment type="caution">
    <text evidence="12">The sequence shown here is derived from an EMBL/GenBank/DDBJ whole genome shotgun (WGS) entry which is preliminary data.</text>
</comment>
<evidence type="ECO:0000256" key="3">
    <source>
        <dbReference type="ARBA" id="ARBA00022475"/>
    </source>
</evidence>
<evidence type="ECO:0000256" key="7">
    <source>
        <dbReference type="ARBA" id="ARBA00023065"/>
    </source>
</evidence>
<evidence type="ECO:0000256" key="4">
    <source>
        <dbReference type="ARBA" id="ARBA00022692"/>
    </source>
</evidence>
<evidence type="ECO:0000256" key="6">
    <source>
        <dbReference type="ARBA" id="ARBA00023053"/>
    </source>
</evidence>
<dbReference type="EMBL" id="QDKP01000024">
    <property type="protein sequence ID" value="PVM84775.1"/>
    <property type="molecule type" value="Genomic_DNA"/>
</dbReference>
<evidence type="ECO:0000256" key="5">
    <source>
        <dbReference type="ARBA" id="ARBA00022989"/>
    </source>
</evidence>
<keyword evidence="5 10" id="KW-1133">Transmembrane helix</keyword>
<dbReference type="Pfam" id="PF00999">
    <property type="entry name" value="Na_H_Exchanger"/>
    <property type="match status" value="1"/>
</dbReference>
<dbReference type="Gene3D" id="6.10.140.1330">
    <property type="match status" value="1"/>
</dbReference>
<evidence type="ECO:0000313" key="13">
    <source>
        <dbReference type="Proteomes" id="UP000244913"/>
    </source>
</evidence>
<protein>
    <submittedName>
        <fullName evidence="12">Sodium:proton antiporter</fullName>
    </submittedName>
</protein>